<evidence type="ECO:0000256" key="7">
    <source>
        <dbReference type="ARBA" id="ARBA00022691"/>
    </source>
</evidence>
<dbReference type="Proteomes" id="UP000002668">
    <property type="component" value="Genome"/>
</dbReference>
<dbReference type="OMA" id="NLLLTWH"/>
<evidence type="ECO:0000313" key="11">
    <source>
        <dbReference type="EMBL" id="CBX97598.1"/>
    </source>
</evidence>
<dbReference type="HOGENOM" id="CLU_038704_1_0_1"/>
<dbReference type="AlphaFoldDB" id="E5A2G3"/>
<dbReference type="STRING" id="985895.E5A2G3"/>
<evidence type="ECO:0000256" key="4">
    <source>
        <dbReference type="ARBA" id="ARBA00022490"/>
    </source>
</evidence>
<dbReference type="GeneID" id="13281802"/>
<organism evidence="12">
    <name type="scientific">Leptosphaeria maculans (strain JN3 / isolate v23.1.3 / race Av1-4-5-6-7-8)</name>
    <name type="common">Blackleg fungus</name>
    <name type="synonym">Phoma lingam</name>
    <dbReference type="NCBI Taxonomy" id="985895"/>
    <lineage>
        <taxon>Eukaryota</taxon>
        <taxon>Fungi</taxon>
        <taxon>Dikarya</taxon>
        <taxon>Ascomycota</taxon>
        <taxon>Pezizomycotina</taxon>
        <taxon>Dothideomycetes</taxon>
        <taxon>Pleosporomycetidae</taxon>
        <taxon>Pleosporales</taxon>
        <taxon>Pleosporineae</taxon>
        <taxon>Leptosphaeriaceae</taxon>
        <taxon>Plenodomus</taxon>
        <taxon>Plenodomus lingam/Leptosphaeria maculans species complex</taxon>
    </lineage>
</organism>
<evidence type="ECO:0000256" key="8">
    <source>
        <dbReference type="ARBA" id="ARBA00023242"/>
    </source>
</evidence>
<name>E5A2G3_LEPMJ</name>
<dbReference type="InterPro" id="IPR019410">
    <property type="entry name" value="Methyltransf_16"/>
</dbReference>
<dbReference type="GO" id="GO:0005634">
    <property type="term" value="C:nucleus"/>
    <property type="evidence" value="ECO:0007669"/>
    <property type="project" value="UniProtKB-SubCell"/>
</dbReference>
<feature type="region of interest" description="Disordered" evidence="10">
    <location>
        <begin position="1"/>
        <end position="32"/>
    </location>
</feature>
<dbReference type="GO" id="GO:0018064">
    <property type="term" value="F:protein-L-histidine N-tele-methyltransferase activity"/>
    <property type="evidence" value="ECO:0007669"/>
    <property type="project" value="UniProtKB-EC"/>
</dbReference>
<evidence type="ECO:0000256" key="9">
    <source>
        <dbReference type="ARBA" id="ARBA00038126"/>
    </source>
</evidence>
<dbReference type="PANTHER" id="PTHR14614">
    <property type="entry name" value="HEPATOCELLULAR CARCINOMA-ASSOCIATED ANTIGEN"/>
    <property type="match status" value="1"/>
</dbReference>
<dbReference type="PANTHER" id="PTHR14614:SF39">
    <property type="entry name" value="HISTIDINE PROTEIN METHYLTRANSFERASE 1 HOMOLOG"/>
    <property type="match status" value="1"/>
</dbReference>
<keyword evidence="7" id="KW-0949">S-adenosyl-L-methionine</keyword>
<keyword evidence="6" id="KW-0808">Transferase</keyword>
<evidence type="ECO:0000256" key="10">
    <source>
        <dbReference type="SAM" id="MobiDB-lite"/>
    </source>
</evidence>
<sequence length="399" mass="43923">MAFSFGFSGDDIERDPNDVGDSTHQVDFEGGDDAAPSLVPARVWGWDELLSTLPSKISYSTITLTTPRGHTARLPRRELFDVRLQLMAEDDNTSAAPLLGLSESDLAPNVYEGGFKTWECSLDLARWFLERVEGREEEENKEENEQTIDPTRASHIIEIGCGSALPSLVLFQHALHHHRPCHFTLTDYNADVLRLVTLPNLLLSWLATLDEPQSKAILGEEEVNPLISRLEMDTTTMQANTSRHQDEDADAGDVYLTPNLLSAFHLYLSHAAISLTFISGSWLPTTTFLSLIPSPSPYHNTHPHPPSPQTLILASETIYSPPSLRAFAQTITALMRRARPTKTVVAAKKVYFGVGGSVDEFREVVVGLGGVVRDVGGGVDGGGEGVRRWIGEVWVREGE</sequence>
<reference evidence="12" key="1">
    <citation type="journal article" date="2011" name="Nat. Commun.">
        <title>Effector diversification within compartments of the Leptosphaeria maculans genome affected by Repeat-Induced Point mutations.</title>
        <authorList>
            <person name="Rouxel T."/>
            <person name="Grandaubert J."/>
            <person name="Hane J.K."/>
            <person name="Hoede C."/>
            <person name="van de Wouw A.P."/>
            <person name="Couloux A."/>
            <person name="Dominguez V."/>
            <person name="Anthouard V."/>
            <person name="Bally P."/>
            <person name="Bourras S."/>
            <person name="Cozijnsen A.J."/>
            <person name="Ciuffetti L.M."/>
            <person name="Degrave A."/>
            <person name="Dilmaghani A."/>
            <person name="Duret L."/>
            <person name="Fudal I."/>
            <person name="Goodwin S.B."/>
            <person name="Gout L."/>
            <person name="Glaser N."/>
            <person name="Linglin J."/>
            <person name="Kema G.H.J."/>
            <person name="Lapalu N."/>
            <person name="Lawrence C.B."/>
            <person name="May K."/>
            <person name="Meyer M."/>
            <person name="Ollivier B."/>
            <person name="Poulain J."/>
            <person name="Schoch C.L."/>
            <person name="Simon A."/>
            <person name="Spatafora J.W."/>
            <person name="Stachowiak A."/>
            <person name="Turgeon B.G."/>
            <person name="Tyler B.M."/>
            <person name="Vincent D."/>
            <person name="Weissenbach J."/>
            <person name="Amselem J."/>
            <person name="Quesneville H."/>
            <person name="Oliver R.P."/>
            <person name="Wincker P."/>
            <person name="Balesdent M.-H."/>
            <person name="Howlett B.J."/>
        </authorList>
    </citation>
    <scope>NUCLEOTIDE SEQUENCE [LARGE SCALE GENOMIC DNA]</scope>
    <source>
        <strain evidence="12">JN3 / isolate v23.1.3 / race Av1-4-5-6-7-8</strain>
    </source>
</reference>
<dbReference type="GO" id="GO:0032259">
    <property type="term" value="P:methylation"/>
    <property type="evidence" value="ECO:0007669"/>
    <property type="project" value="UniProtKB-KW"/>
</dbReference>
<dbReference type="FunCoup" id="E5A2G3">
    <property type="interactions" value="1482"/>
</dbReference>
<dbReference type="OrthoDB" id="1723750at2759"/>
<keyword evidence="4" id="KW-0963">Cytoplasm</keyword>
<dbReference type="InParanoid" id="E5A2G3"/>
<dbReference type="GO" id="GO:0005737">
    <property type="term" value="C:cytoplasm"/>
    <property type="evidence" value="ECO:0007669"/>
    <property type="project" value="UniProtKB-SubCell"/>
</dbReference>
<evidence type="ECO:0000313" key="12">
    <source>
        <dbReference type="Proteomes" id="UP000002668"/>
    </source>
</evidence>
<evidence type="ECO:0000256" key="2">
    <source>
        <dbReference type="ARBA" id="ARBA00004496"/>
    </source>
</evidence>
<evidence type="ECO:0000256" key="3">
    <source>
        <dbReference type="ARBA" id="ARBA00012533"/>
    </source>
</evidence>
<accession>E5A2G3</accession>
<evidence type="ECO:0000256" key="5">
    <source>
        <dbReference type="ARBA" id="ARBA00022603"/>
    </source>
</evidence>
<evidence type="ECO:0000256" key="1">
    <source>
        <dbReference type="ARBA" id="ARBA00004123"/>
    </source>
</evidence>
<gene>
    <name evidence="11" type="ORF">LEMA_P090070.1</name>
</gene>
<keyword evidence="8" id="KW-0539">Nucleus</keyword>
<protein>
    <recommendedName>
        <fullName evidence="3">protein-histidine N-methyltransferase</fullName>
        <ecNumber evidence="3">2.1.1.85</ecNumber>
    </recommendedName>
</protein>
<comment type="subcellular location">
    <subcellularLocation>
        <location evidence="2">Cytoplasm</location>
    </subcellularLocation>
    <subcellularLocation>
        <location evidence="1">Nucleus</location>
    </subcellularLocation>
</comment>
<keyword evidence="12" id="KW-1185">Reference proteome</keyword>
<keyword evidence="5" id="KW-0489">Methyltransferase</keyword>
<dbReference type="GO" id="GO:0045903">
    <property type="term" value="P:positive regulation of translational fidelity"/>
    <property type="evidence" value="ECO:0007669"/>
    <property type="project" value="EnsemblFungi"/>
</dbReference>
<dbReference type="EMBL" id="FP929132">
    <property type="protein sequence ID" value="CBX97598.1"/>
    <property type="molecule type" value="Genomic_DNA"/>
</dbReference>
<dbReference type="GO" id="GO:0000027">
    <property type="term" value="P:ribosomal large subunit assembly"/>
    <property type="evidence" value="ECO:0007669"/>
    <property type="project" value="EnsemblFungi"/>
</dbReference>
<dbReference type="VEuPathDB" id="FungiDB:LEMA_P090070.1"/>
<evidence type="ECO:0000256" key="6">
    <source>
        <dbReference type="ARBA" id="ARBA00022679"/>
    </source>
</evidence>
<comment type="similarity">
    <text evidence="9">Belongs to the methyltransferase superfamily. METTL18 family.</text>
</comment>
<dbReference type="Gene3D" id="3.40.50.150">
    <property type="entry name" value="Vaccinia Virus protein VP39"/>
    <property type="match status" value="1"/>
</dbReference>
<dbReference type="EC" id="2.1.1.85" evidence="3"/>
<dbReference type="InterPro" id="IPR029063">
    <property type="entry name" value="SAM-dependent_MTases_sf"/>
</dbReference>
<proteinExistence type="inferred from homology"/>
<dbReference type="eggNOG" id="KOG2920">
    <property type="taxonomic scope" value="Eukaryota"/>
</dbReference>